<gene>
    <name evidence="2" type="ORF">CR513_47332</name>
</gene>
<dbReference type="EMBL" id="QJKJ01010651">
    <property type="protein sequence ID" value="RDX73103.1"/>
    <property type="molecule type" value="Genomic_DNA"/>
</dbReference>
<evidence type="ECO:0000259" key="1">
    <source>
        <dbReference type="Pfam" id="PF25597"/>
    </source>
</evidence>
<name>A0A371F4N9_MUCPR</name>
<keyword evidence="3" id="KW-1185">Reference proteome</keyword>
<dbReference type="Proteomes" id="UP000257109">
    <property type="component" value="Unassembled WGS sequence"/>
</dbReference>
<dbReference type="OrthoDB" id="2802215at2759"/>
<protein>
    <recommendedName>
        <fullName evidence="1">Retroviral polymerase SH3-like domain-containing protein</fullName>
    </recommendedName>
</protein>
<dbReference type="InterPro" id="IPR057670">
    <property type="entry name" value="SH3_retrovirus"/>
</dbReference>
<evidence type="ECO:0000313" key="2">
    <source>
        <dbReference type="EMBL" id="RDX73103.1"/>
    </source>
</evidence>
<reference evidence="2" key="1">
    <citation type="submission" date="2018-05" db="EMBL/GenBank/DDBJ databases">
        <title>Draft genome of Mucuna pruriens seed.</title>
        <authorList>
            <person name="Nnadi N.E."/>
            <person name="Vos R."/>
            <person name="Hasami M.H."/>
            <person name="Devisetty U.K."/>
            <person name="Aguiy J.C."/>
        </authorList>
    </citation>
    <scope>NUCLEOTIDE SEQUENCE [LARGE SCALE GENOMIC DNA]</scope>
    <source>
        <strain evidence="2">JCA_2017</strain>
    </source>
</reference>
<sequence length="154" mass="18424">MNDVTEQRNQTFKDMMKSMEVLKTAFYIIYRVPSKGVNKISYELWIGKKIKYLHIWGYQVKARPHRPHERKLGSRIVSCYFVGYVKRSQNYKFYYLTSRSLFETRNSRFVEEVEFGKEENIRKVDFEEEFVNDIGQVLVPITIQETTSIIEDNA</sequence>
<feature type="non-terminal residue" evidence="2">
    <location>
        <position position="1"/>
    </location>
</feature>
<comment type="caution">
    <text evidence="2">The sequence shown here is derived from an EMBL/GenBank/DDBJ whole genome shotgun (WGS) entry which is preliminary data.</text>
</comment>
<organism evidence="2 3">
    <name type="scientific">Mucuna pruriens</name>
    <name type="common">Velvet bean</name>
    <name type="synonym">Dolichos pruriens</name>
    <dbReference type="NCBI Taxonomy" id="157652"/>
    <lineage>
        <taxon>Eukaryota</taxon>
        <taxon>Viridiplantae</taxon>
        <taxon>Streptophyta</taxon>
        <taxon>Embryophyta</taxon>
        <taxon>Tracheophyta</taxon>
        <taxon>Spermatophyta</taxon>
        <taxon>Magnoliopsida</taxon>
        <taxon>eudicotyledons</taxon>
        <taxon>Gunneridae</taxon>
        <taxon>Pentapetalae</taxon>
        <taxon>rosids</taxon>
        <taxon>fabids</taxon>
        <taxon>Fabales</taxon>
        <taxon>Fabaceae</taxon>
        <taxon>Papilionoideae</taxon>
        <taxon>50 kb inversion clade</taxon>
        <taxon>NPAAA clade</taxon>
        <taxon>indigoferoid/millettioid clade</taxon>
        <taxon>Phaseoleae</taxon>
        <taxon>Mucuna</taxon>
    </lineage>
</organism>
<accession>A0A371F4N9</accession>
<feature type="domain" description="Retroviral polymerase SH3-like" evidence="1">
    <location>
        <begin position="64"/>
        <end position="120"/>
    </location>
</feature>
<dbReference type="Pfam" id="PF25597">
    <property type="entry name" value="SH3_retrovirus"/>
    <property type="match status" value="1"/>
</dbReference>
<dbReference type="AlphaFoldDB" id="A0A371F4N9"/>
<evidence type="ECO:0000313" key="3">
    <source>
        <dbReference type="Proteomes" id="UP000257109"/>
    </source>
</evidence>
<proteinExistence type="predicted"/>